<feature type="compositionally biased region" description="Basic and acidic residues" evidence="1">
    <location>
        <begin position="196"/>
        <end position="243"/>
    </location>
</feature>
<organism evidence="2 3">
    <name type="scientific">Friedmanniomyces endolithicus</name>
    <dbReference type="NCBI Taxonomy" id="329885"/>
    <lineage>
        <taxon>Eukaryota</taxon>
        <taxon>Fungi</taxon>
        <taxon>Dikarya</taxon>
        <taxon>Ascomycota</taxon>
        <taxon>Pezizomycotina</taxon>
        <taxon>Dothideomycetes</taxon>
        <taxon>Dothideomycetidae</taxon>
        <taxon>Mycosphaerellales</taxon>
        <taxon>Teratosphaeriaceae</taxon>
        <taxon>Friedmanniomyces</taxon>
    </lineage>
</organism>
<feature type="compositionally biased region" description="Basic and acidic residues" evidence="1">
    <location>
        <begin position="132"/>
        <end position="151"/>
    </location>
</feature>
<protein>
    <submittedName>
        <fullName evidence="2">Uncharacterized protein</fullName>
    </submittedName>
</protein>
<feature type="compositionally biased region" description="Polar residues" evidence="1">
    <location>
        <begin position="120"/>
        <end position="130"/>
    </location>
</feature>
<reference evidence="2" key="1">
    <citation type="submission" date="2021-12" db="EMBL/GenBank/DDBJ databases">
        <title>Black yeast isolated from Biological Soil Crust.</title>
        <authorList>
            <person name="Kurbessoian T."/>
        </authorList>
    </citation>
    <scope>NUCLEOTIDE SEQUENCE</scope>
    <source>
        <strain evidence="2">CCFEE 5208</strain>
    </source>
</reference>
<name>A0AAN6FDD8_9PEZI</name>
<evidence type="ECO:0000256" key="1">
    <source>
        <dbReference type="SAM" id="MobiDB-lite"/>
    </source>
</evidence>
<dbReference type="EMBL" id="JASUXU010000053">
    <property type="protein sequence ID" value="KAK0315056.1"/>
    <property type="molecule type" value="Genomic_DNA"/>
</dbReference>
<accession>A0AAN6FDD8</accession>
<feature type="compositionally biased region" description="Basic and acidic residues" evidence="1">
    <location>
        <begin position="100"/>
        <end position="109"/>
    </location>
</feature>
<proteinExistence type="predicted"/>
<feature type="region of interest" description="Disordered" evidence="1">
    <location>
        <begin position="91"/>
        <end position="181"/>
    </location>
</feature>
<feature type="compositionally biased region" description="Basic and acidic residues" evidence="1">
    <location>
        <begin position="250"/>
        <end position="269"/>
    </location>
</feature>
<evidence type="ECO:0000313" key="3">
    <source>
        <dbReference type="Proteomes" id="UP001168146"/>
    </source>
</evidence>
<feature type="region of interest" description="Disordered" evidence="1">
    <location>
        <begin position="193"/>
        <end position="321"/>
    </location>
</feature>
<comment type="caution">
    <text evidence="2">The sequence shown here is derived from an EMBL/GenBank/DDBJ whole genome shotgun (WGS) entry which is preliminary data.</text>
</comment>
<evidence type="ECO:0000313" key="2">
    <source>
        <dbReference type="EMBL" id="KAK0315056.1"/>
    </source>
</evidence>
<dbReference type="Proteomes" id="UP001168146">
    <property type="component" value="Unassembled WGS sequence"/>
</dbReference>
<sequence>MYPYMMQQRAYQRAYLRQMAGREAALEEQAYRQQAYQQQTYQQQAYQQRMYQQQQAYQQQAYQQAAYQRQVFMERTAEALINKQRAEYHRRFGGGDGEESEPRGRDHGPSFHGFVESESLHSSNEQSRARQPTRDTERSERYREAVDHLSEHSNQANRGRREAEVPRHRHDNPGPKVKRHVNGEEDYSEFLFPHHARADFERRRQATEDAAKDRREEQKREDEAMREAEMLRRDARRGQEGGREPSGCGTDREYHRREASRGYDTEEIRPSPQRRQTPRRGRYDDEEEEMLRGCGHGGQPPRRSRYYGDEEEEMPRGYGHGGYDRGLLSSAYLLWNRQPDALRSHTRVSLVLINGRVATEVDQDDRQRESSTS</sequence>
<gene>
    <name evidence="2" type="ORF">LTR82_012837</name>
</gene>
<dbReference type="AlphaFoldDB" id="A0AAN6FDD8"/>